<evidence type="ECO:0000313" key="1">
    <source>
        <dbReference type="EMBL" id="KAL0939495.1"/>
    </source>
</evidence>
<name>A0ACC3Z685_COLTU</name>
<dbReference type="EMBL" id="VUJX02000003">
    <property type="protein sequence ID" value="KAL0939495.1"/>
    <property type="molecule type" value="Genomic_DNA"/>
</dbReference>
<accession>A0ACC3Z685</accession>
<comment type="caution">
    <text evidence="1">The sequence shown here is derived from an EMBL/GenBank/DDBJ whole genome shotgun (WGS) entry which is preliminary data.</text>
</comment>
<reference evidence="1 2" key="1">
    <citation type="journal article" date="2020" name="Phytopathology">
        <title>Genome Sequence Resources of Colletotrichum truncatum, C. plurivorum, C. musicola, and C. sojae: Four Species Pathogenic to Soybean (Glycine max).</title>
        <authorList>
            <person name="Rogerio F."/>
            <person name="Boufleur T.R."/>
            <person name="Ciampi-Guillardi M."/>
            <person name="Sukno S.A."/>
            <person name="Thon M.R."/>
            <person name="Massola Junior N.S."/>
            <person name="Baroncelli R."/>
        </authorList>
    </citation>
    <scope>NUCLEOTIDE SEQUENCE [LARGE SCALE GENOMIC DNA]</scope>
    <source>
        <strain evidence="1 2">CMES1059</strain>
    </source>
</reference>
<proteinExistence type="predicted"/>
<sequence>MSPEAVRSDSSNTRDLHSTVLQTTLQEISSRPTELERGASADDCCVICLEQVTESCEAQPCHHRNFDYLCLITWLGQRTACPLCKTEIKEVHYDFSDDHKQWKTFKAPERPQEAKTANDTTSAQPERRYYSQARPRRRRPDVHSSYRSFTPSQDETITRRRTVYRHQLYSLHVGSNRISRYRDLTPQMFASDPELVSRARTFLRRELQVFEFLSPDNDAPQLEADPVRRRRANNAEFLLEYIIAILKTVDMQGSMGQAEELIQEFLGRENTRLLLHELRAWLRSPYMSLENWDRAAQYPNVAPKRRRSQSPSANGGGSSGSTDGIYPSRWRRDDRRRYPRETHESRRSRNQDRLREATERYSVD</sequence>
<dbReference type="Proteomes" id="UP000805649">
    <property type="component" value="Unassembled WGS sequence"/>
</dbReference>
<organism evidence="1 2">
    <name type="scientific">Colletotrichum truncatum</name>
    <name type="common">Anthracnose fungus</name>
    <name type="synonym">Colletotrichum capsici</name>
    <dbReference type="NCBI Taxonomy" id="5467"/>
    <lineage>
        <taxon>Eukaryota</taxon>
        <taxon>Fungi</taxon>
        <taxon>Dikarya</taxon>
        <taxon>Ascomycota</taxon>
        <taxon>Pezizomycotina</taxon>
        <taxon>Sordariomycetes</taxon>
        <taxon>Hypocreomycetidae</taxon>
        <taxon>Glomerellales</taxon>
        <taxon>Glomerellaceae</taxon>
        <taxon>Colletotrichum</taxon>
        <taxon>Colletotrichum truncatum species complex</taxon>
    </lineage>
</organism>
<protein>
    <submittedName>
        <fullName evidence="1">RING finger domain protein</fullName>
    </submittedName>
</protein>
<keyword evidence="2" id="KW-1185">Reference proteome</keyword>
<gene>
    <name evidence="1" type="ORF">CTRU02_206106</name>
</gene>
<evidence type="ECO:0000313" key="2">
    <source>
        <dbReference type="Proteomes" id="UP000805649"/>
    </source>
</evidence>